<feature type="domain" description="FCS-type" evidence="10">
    <location>
        <begin position="507"/>
        <end position="534"/>
    </location>
</feature>
<dbReference type="CDD" id="cd09577">
    <property type="entry name" value="SAM_Ph1_2_3"/>
    <property type="match status" value="1"/>
</dbReference>
<feature type="region of interest" description="Disordered" evidence="8">
    <location>
        <begin position="307"/>
        <end position="336"/>
    </location>
</feature>
<dbReference type="Proteomes" id="UP000261420">
    <property type="component" value="Unplaced"/>
</dbReference>
<dbReference type="GeneTree" id="ENSGT00940000165997"/>
<feature type="compositionally biased region" description="Low complexity" evidence="8">
    <location>
        <begin position="7"/>
        <end position="22"/>
    </location>
</feature>
<dbReference type="InterPro" id="IPR038603">
    <property type="entry name" value="Znf_FCS_sf"/>
</dbReference>
<dbReference type="PROSITE" id="PS51024">
    <property type="entry name" value="ZF_FCS"/>
    <property type="match status" value="1"/>
</dbReference>
<evidence type="ECO:0000256" key="4">
    <source>
        <dbReference type="ARBA" id="ARBA00022833"/>
    </source>
</evidence>
<feature type="compositionally biased region" description="Pro residues" evidence="8">
    <location>
        <begin position="307"/>
        <end position="319"/>
    </location>
</feature>
<dbReference type="InterPro" id="IPR050548">
    <property type="entry name" value="PcG_chromatin_remod_factors"/>
</dbReference>
<keyword evidence="12" id="KW-1185">Reference proteome</keyword>
<evidence type="ECO:0000256" key="2">
    <source>
        <dbReference type="ARBA" id="ARBA00022723"/>
    </source>
</evidence>
<dbReference type="AlphaFoldDB" id="A0A3B4UBD7"/>
<evidence type="ECO:0000256" key="1">
    <source>
        <dbReference type="ARBA" id="ARBA00004123"/>
    </source>
</evidence>
<feature type="region of interest" description="Disordered" evidence="8">
    <location>
        <begin position="1"/>
        <end position="28"/>
    </location>
</feature>
<comment type="subcellular location">
    <subcellularLocation>
        <location evidence="1">Nucleus</location>
    </subcellularLocation>
</comment>
<keyword evidence="3 7" id="KW-0863">Zinc-finger</keyword>
<dbReference type="InterPro" id="IPR001660">
    <property type="entry name" value="SAM"/>
</dbReference>
<evidence type="ECO:0000256" key="8">
    <source>
        <dbReference type="SAM" id="MobiDB-lite"/>
    </source>
</evidence>
<dbReference type="PROSITE" id="PS50105">
    <property type="entry name" value="SAM_DOMAIN"/>
    <property type="match status" value="1"/>
</dbReference>
<dbReference type="Gene3D" id="3.30.60.160">
    <property type="match status" value="1"/>
</dbReference>
<feature type="region of interest" description="Disordered" evidence="8">
    <location>
        <begin position="82"/>
        <end position="124"/>
    </location>
</feature>
<reference evidence="11" key="1">
    <citation type="submission" date="2025-08" db="UniProtKB">
        <authorList>
            <consortium name="Ensembl"/>
        </authorList>
    </citation>
    <scope>IDENTIFICATION</scope>
</reference>
<keyword evidence="6" id="KW-0539">Nucleus</keyword>
<feature type="compositionally biased region" description="Polar residues" evidence="8">
    <location>
        <begin position="186"/>
        <end position="198"/>
    </location>
</feature>
<dbReference type="GO" id="GO:0042393">
    <property type="term" value="F:histone binding"/>
    <property type="evidence" value="ECO:0007669"/>
    <property type="project" value="TreeGrafter"/>
</dbReference>
<dbReference type="SMART" id="SM00454">
    <property type="entry name" value="SAM"/>
    <property type="match status" value="1"/>
</dbReference>
<keyword evidence="4" id="KW-0862">Zinc</keyword>
<feature type="compositionally biased region" description="Low complexity" evidence="8">
    <location>
        <begin position="166"/>
        <end position="185"/>
    </location>
</feature>
<feature type="compositionally biased region" description="Basic and acidic residues" evidence="8">
    <location>
        <begin position="593"/>
        <end position="602"/>
    </location>
</feature>
<dbReference type="GO" id="GO:0035102">
    <property type="term" value="C:PRC1 complex"/>
    <property type="evidence" value="ECO:0007669"/>
    <property type="project" value="TreeGrafter"/>
</dbReference>
<name>A0A3B4UBD7_SERDU</name>
<dbReference type="Pfam" id="PF00536">
    <property type="entry name" value="SAM_1"/>
    <property type="match status" value="1"/>
</dbReference>
<dbReference type="GO" id="GO:0003682">
    <property type="term" value="F:chromatin binding"/>
    <property type="evidence" value="ECO:0007669"/>
    <property type="project" value="TreeGrafter"/>
</dbReference>
<feature type="compositionally biased region" description="Polar residues" evidence="8">
    <location>
        <begin position="82"/>
        <end position="112"/>
    </location>
</feature>
<dbReference type="SUPFAM" id="SSF47769">
    <property type="entry name" value="SAM/Pointed domain"/>
    <property type="match status" value="1"/>
</dbReference>
<feature type="region of interest" description="Disordered" evidence="8">
    <location>
        <begin position="387"/>
        <end position="439"/>
    </location>
</feature>
<dbReference type="Gene3D" id="1.10.150.50">
    <property type="entry name" value="Transcription Factor, Ets-1"/>
    <property type="match status" value="1"/>
</dbReference>
<accession>A0A3B4UBD7</accession>
<proteinExistence type="predicted"/>
<dbReference type="PANTHER" id="PTHR12247">
    <property type="entry name" value="POLYCOMB GROUP PROTEIN"/>
    <property type="match status" value="1"/>
</dbReference>
<protein>
    <submittedName>
        <fullName evidence="11">Polyhomeotic homolog 1</fullName>
    </submittedName>
</protein>
<evidence type="ECO:0000256" key="6">
    <source>
        <dbReference type="ARBA" id="ARBA00023242"/>
    </source>
</evidence>
<dbReference type="GO" id="GO:0008270">
    <property type="term" value="F:zinc ion binding"/>
    <property type="evidence" value="ECO:0007669"/>
    <property type="project" value="UniProtKB-KW"/>
</dbReference>
<dbReference type="InterPro" id="IPR012313">
    <property type="entry name" value="Znf_FCS"/>
</dbReference>
<evidence type="ECO:0000313" key="11">
    <source>
        <dbReference type="Ensembl" id="ENSSDUP00000015055.1"/>
    </source>
</evidence>
<feature type="domain" description="SAM" evidence="9">
    <location>
        <begin position="658"/>
        <end position="721"/>
    </location>
</feature>
<dbReference type="GO" id="GO:0003677">
    <property type="term" value="F:DNA binding"/>
    <property type="evidence" value="ECO:0007669"/>
    <property type="project" value="UniProtKB-KW"/>
</dbReference>
<evidence type="ECO:0000256" key="7">
    <source>
        <dbReference type="PROSITE-ProRule" id="PRU00367"/>
    </source>
</evidence>
<evidence type="ECO:0000256" key="5">
    <source>
        <dbReference type="ARBA" id="ARBA00023125"/>
    </source>
</evidence>
<feature type="compositionally biased region" description="Low complexity" evidence="8">
    <location>
        <begin position="615"/>
        <end position="625"/>
    </location>
</feature>
<keyword evidence="2" id="KW-0479">Metal-binding</keyword>
<evidence type="ECO:0000313" key="12">
    <source>
        <dbReference type="Proteomes" id="UP000261420"/>
    </source>
</evidence>
<keyword evidence="5" id="KW-0238">DNA-binding</keyword>
<dbReference type="GO" id="GO:0045892">
    <property type="term" value="P:negative regulation of DNA-templated transcription"/>
    <property type="evidence" value="ECO:0007669"/>
    <property type="project" value="TreeGrafter"/>
</dbReference>
<evidence type="ECO:0000256" key="3">
    <source>
        <dbReference type="ARBA" id="ARBA00022771"/>
    </source>
</evidence>
<feature type="region of interest" description="Disordered" evidence="8">
    <location>
        <begin position="545"/>
        <end position="643"/>
    </location>
</feature>
<dbReference type="InterPro" id="IPR013761">
    <property type="entry name" value="SAM/pointed_sf"/>
</dbReference>
<evidence type="ECO:0000259" key="10">
    <source>
        <dbReference type="PROSITE" id="PS51024"/>
    </source>
</evidence>
<feature type="region of interest" description="Disordered" evidence="8">
    <location>
        <begin position="166"/>
        <end position="198"/>
    </location>
</feature>
<organism evidence="11 12">
    <name type="scientific">Seriola dumerili</name>
    <name type="common">Greater amberjack</name>
    <name type="synonym">Caranx dumerili</name>
    <dbReference type="NCBI Taxonomy" id="41447"/>
    <lineage>
        <taxon>Eukaryota</taxon>
        <taxon>Metazoa</taxon>
        <taxon>Chordata</taxon>
        <taxon>Craniata</taxon>
        <taxon>Vertebrata</taxon>
        <taxon>Euteleostomi</taxon>
        <taxon>Actinopterygii</taxon>
        <taxon>Neopterygii</taxon>
        <taxon>Teleostei</taxon>
        <taxon>Neoteleostei</taxon>
        <taxon>Acanthomorphata</taxon>
        <taxon>Carangaria</taxon>
        <taxon>Carangiformes</taxon>
        <taxon>Carangidae</taxon>
        <taxon>Seriola</taxon>
    </lineage>
</organism>
<dbReference type="PANTHER" id="PTHR12247:SF140">
    <property type="entry name" value="POLYHOMEOTIC HOMOLOG 1"/>
    <property type="match status" value="1"/>
</dbReference>
<evidence type="ECO:0000259" key="9">
    <source>
        <dbReference type="PROSITE" id="PS50105"/>
    </source>
</evidence>
<feature type="compositionally biased region" description="Acidic residues" evidence="8">
    <location>
        <begin position="603"/>
        <end position="614"/>
    </location>
</feature>
<reference evidence="11" key="2">
    <citation type="submission" date="2025-09" db="UniProtKB">
        <authorList>
            <consortium name="Ensembl"/>
        </authorList>
    </citation>
    <scope>IDENTIFICATION</scope>
</reference>
<dbReference type="Ensembl" id="ENSSDUT00000015339.1">
    <property type="protein sequence ID" value="ENSSDUP00000015055.1"/>
    <property type="gene ID" value="ENSSDUG00000010951.1"/>
</dbReference>
<dbReference type="Pfam" id="PF21319">
    <property type="entry name" value="zf-FCS_1"/>
    <property type="match status" value="1"/>
</dbReference>
<sequence>MDAGEDQNTGTTNGNPQTSGNSRAPQIAHMSLYERQAVQALQALQRQPNAAQYFQQLMLQQQINSAQLHNLAAVQQATLAASRQSNTPSNSMSQAPTTVNLSTTSAGGTMTNPRPHGPVTSATTPALNQSVQNLALHCASTPRAVAVKSELPERKDAASFPLGQQQQTFPQTAQQQQVQPQQQQQMAKPNFTQQSTPKTMTVKTGNQAAMTVTPAASVAPSSTSSPALPLSQLLLSPSAAPVILVPTSNVPTSTQGYPIGSVAPKANVNTQTLVVQPLQQASTTADKGPVPIQPKTAQGHRLPVQLPPRHPPPILPAPPNNSQASTGGHNPPHIPVQLVGARQGLAGNAQAVALAQARSSTALENTAGGNVNAVFNSNAMVRQLERCTKPPNGSLKRKSDCDAPNEMATESSDSAPMKDSAPPLSPAPTKDSAAAFSSPPTLSLPLPLSRVGHGDKERAPVPQAVVKPQVLTHLIEGFVIQEGAEPFPVRLLCHESTHFILNAILVLKCEYCGSLAPASQFRGSKRFCSNTCAKRYNVSCSQHFKTSRGRSGAGLASPPAPTESAARRRGPSRRNSSNIACNKLSSRHLPVKCHSESSRSEDVSSDGEEEEDDSPSLSPSSSHSCSRADHSAPQSDSSAPGSLPLEGANFLSATPAQWSVEEVCRFISSLQGCEELAAQFLSQEIDGQALLLLREDHLISTMNIKLGPALKICASINSLRE</sequence>